<dbReference type="KEGG" id="ave:Arcve_2032"/>
<evidence type="ECO:0000256" key="8">
    <source>
        <dbReference type="HAMAP-Rule" id="MF_00135"/>
    </source>
</evidence>
<keyword evidence="6 8" id="KW-0057">Aromatic amino acid biosynthesis</keyword>
<protein>
    <recommendedName>
        <fullName evidence="8">N-(5'-phosphoribosyl)anthranilate isomerase</fullName>
        <shortName evidence="8">PRAI</shortName>
        <ecNumber evidence="8">5.3.1.24</ecNumber>
    </recommendedName>
</protein>
<dbReference type="GO" id="GO:0004640">
    <property type="term" value="F:phosphoribosylanthranilate isomerase activity"/>
    <property type="evidence" value="ECO:0007669"/>
    <property type="project" value="UniProtKB-UniRule"/>
</dbReference>
<reference evidence="10 11" key="1">
    <citation type="submission" date="2011-03" db="EMBL/GenBank/DDBJ databases">
        <title>The complete genome of Archaeoglobus veneficus SNP6.</title>
        <authorList>
            <consortium name="US DOE Joint Genome Institute (JGI-PGF)"/>
            <person name="Lucas S."/>
            <person name="Copeland A."/>
            <person name="Lapidus A."/>
            <person name="Bruce D."/>
            <person name="Goodwin L."/>
            <person name="Pitluck S."/>
            <person name="Kyrpides N."/>
            <person name="Mavromatis K."/>
            <person name="Pagani I."/>
            <person name="Ivanova N."/>
            <person name="Mikhailova N."/>
            <person name="Lu M."/>
            <person name="Detter J.C."/>
            <person name="Tapia R."/>
            <person name="Han C."/>
            <person name="Land M."/>
            <person name="Hauser L."/>
            <person name="Markowitz V."/>
            <person name="Cheng J.-F."/>
            <person name="Hugenholtz P."/>
            <person name="Woyke T."/>
            <person name="Wu D."/>
            <person name="Spring S."/>
            <person name="Brambilla E."/>
            <person name="Klenk H.-P."/>
            <person name="Eisen J.A."/>
        </authorList>
    </citation>
    <scope>NUCLEOTIDE SEQUENCE [LARGE SCALE GENOMIC DNA]</scope>
    <source>
        <strain>SNP6</strain>
    </source>
</reference>
<evidence type="ECO:0000313" key="10">
    <source>
        <dbReference type="EMBL" id="AEA48023.1"/>
    </source>
</evidence>
<dbReference type="Pfam" id="PF00697">
    <property type="entry name" value="PRAI"/>
    <property type="match status" value="1"/>
</dbReference>
<evidence type="ECO:0000313" key="11">
    <source>
        <dbReference type="Proteomes" id="UP000008136"/>
    </source>
</evidence>
<keyword evidence="5 8" id="KW-0822">Tryptophan biosynthesis</keyword>
<dbReference type="EC" id="5.3.1.24" evidence="8"/>
<organism evidence="10 11">
    <name type="scientific">Archaeoglobus veneficus (strain DSM 11195 / SNP6)</name>
    <dbReference type="NCBI Taxonomy" id="693661"/>
    <lineage>
        <taxon>Archaea</taxon>
        <taxon>Methanobacteriati</taxon>
        <taxon>Methanobacteriota</taxon>
        <taxon>Archaeoglobi</taxon>
        <taxon>Archaeoglobales</taxon>
        <taxon>Archaeoglobaceae</taxon>
        <taxon>Archaeoglobus</taxon>
    </lineage>
</organism>
<dbReference type="InterPro" id="IPR044643">
    <property type="entry name" value="TrpF_fam"/>
</dbReference>
<dbReference type="Proteomes" id="UP000008136">
    <property type="component" value="Chromosome"/>
</dbReference>
<accession>F2KS84</accession>
<keyword evidence="11" id="KW-1185">Reference proteome</keyword>
<evidence type="ECO:0000256" key="2">
    <source>
        <dbReference type="ARBA" id="ARBA00004664"/>
    </source>
</evidence>
<dbReference type="Gene3D" id="3.20.20.70">
    <property type="entry name" value="Aldolase class I"/>
    <property type="match status" value="1"/>
</dbReference>
<dbReference type="STRING" id="693661.Arcve_2032"/>
<proteinExistence type="inferred from homology"/>
<feature type="domain" description="N-(5'phosphoribosyl) anthranilate isomerase (PRAI)" evidence="9">
    <location>
        <begin position="18"/>
        <end position="218"/>
    </location>
</feature>
<dbReference type="EMBL" id="CP002588">
    <property type="protein sequence ID" value="AEA48023.1"/>
    <property type="molecule type" value="Genomic_DNA"/>
</dbReference>
<comment type="pathway">
    <text evidence="2 8">Amino-acid biosynthesis; L-tryptophan biosynthesis; L-tryptophan from chorismate: step 3/5.</text>
</comment>
<dbReference type="UniPathway" id="UPA00035">
    <property type="reaction ID" value="UER00042"/>
</dbReference>
<name>F2KS84_ARCVS</name>
<dbReference type="PANTHER" id="PTHR42894">
    <property type="entry name" value="N-(5'-PHOSPHORIBOSYL)ANTHRANILATE ISOMERASE"/>
    <property type="match status" value="1"/>
</dbReference>
<evidence type="ECO:0000259" key="9">
    <source>
        <dbReference type="Pfam" id="PF00697"/>
    </source>
</evidence>
<dbReference type="HAMAP" id="MF_00135">
    <property type="entry name" value="PRAI"/>
    <property type="match status" value="1"/>
</dbReference>
<dbReference type="InterPro" id="IPR013785">
    <property type="entry name" value="Aldolase_TIM"/>
</dbReference>
<dbReference type="AlphaFoldDB" id="F2KS84"/>
<evidence type="ECO:0000256" key="6">
    <source>
        <dbReference type="ARBA" id="ARBA00023141"/>
    </source>
</evidence>
<evidence type="ECO:0000256" key="3">
    <source>
        <dbReference type="ARBA" id="ARBA00007571"/>
    </source>
</evidence>
<dbReference type="InterPro" id="IPR001240">
    <property type="entry name" value="PRAI_dom"/>
</dbReference>
<dbReference type="NCBIfam" id="NF002304">
    <property type="entry name" value="PRK01222.2-4"/>
    <property type="match status" value="1"/>
</dbReference>
<gene>
    <name evidence="8" type="primary">trpF</name>
    <name evidence="10" type="ordered locus">Arcve_2032</name>
</gene>
<evidence type="ECO:0000256" key="5">
    <source>
        <dbReference type="ARBA" id="ARBA00022822"/>
    </source>
</evidence>
<evidence type="ECO:0000256" key="7">
    <source>
        <dbReference type="ARBA" id="ARBA00023235"/>
    </source>
</evidence>
<evidence type="ECO:0000256" key="1">
    <source>
        <dbReference type="ARBA" id="ARBA00001164"/>
    </source>
</evidence>
<comment type="catalytic activity">
    <reaction evidence="1 8">
        <text>N-(5-phospho-beta-D-ribosyl)anthranilate = 1-(2-carboxyphenylamino)-1-deoxy-D-ribulose 5-phosphate</text>
        <dbReference type="Rhea" id="RHEA:21540"/>
        <dbReference type="ChEBI" id="CHEBI:18277"/>
        <dbReference type="ChEBI" id="CHEBI:58613"/>
        <dbReference type="EC" id="5.3.1.24"/>
    </reaction>
</comment>
<dbReference type="HOGENOM" id="CLU_076364_0_1_2"/>
<dbReference type="SUPFAM" id="SSF51366">
    <property type="entry name" value="Ribulose-phoshate binding barrel"/>
    <property type="match status" value="1"/>
</dbReference>
<evidence type="ECO:0000256" key="4">
    <source>
        <dbReference type="ARBA" id="ARBA00022605"/>
    </source>
</evidence>
<keyword evidence="4 8" id="KW-0028">Amino-acid biosynthesis</keyword>
<keyword evidence="7 8" id="KW-0413">Isomerase</keyword>
<dbReference type="InterPro" id="IPR011060">
    <property type="entry name" value="RibuloseP-bd_barrel"/>
</dbReference>
<dbReference type="CDD" id="cd00405">
    <property type="entry name" value="PRAI"/>
    <property type="match status" value="1"/>
</dbReference>
<comment type="similarity">
    <text evidence="3 8">Belongs to the TrpF family.</text>
</comment>
<dbReference type="GO" id="GO:0000162">
    <property type="term" value="P:L-tryptophan biosynthetic process"/>
    <property type="evidence" value="ECO:0007669"/>
    <property type="project" value="UniProtKB-UniRule"/>
</dbReference>
<sequence length="225" mass="24787">MQGETVARSGAEIKMFVKVCGIRSVEELEVVEVADATGVVVRAKSKRAVSLDTARQIISHASIPVFAVSTAKTFEEWMEIIDGCKAEYIQVHSEMSVEDFEKLRDEFGGIITKAFIVARESRNPVVEAARLAEKMMDYDADYYLLDTGAGSGAIHDHRVSKEVVKMLRMSKRIILAGGLNPNNVAEIADYVRPFGVDASSGVERGERKDAELVKAFVERAKSVKM</sequence>
<dbReference type="eggNOG" id="arCOG01983">
    <property type="taxonomic scope" value="Archaea"/>
</dbReference>
<dbReference type="PANTHER" id="PTHR42894:SF1">
    <property type="entry name" value="N-(5'-PHOSPHORIBOSYL)ANTHRANILATE ISOMERASE"/>
    <property type="match status" value="1"/>
</dbReference>